<dbReference type="InterPro" id="IPR036265">
    <property type="entry name" value="HIT-like_sf"/>
</dbReference>
<dbReference type="Pfam" id="PF01230">
    <property type="entry name" value="HIT"/>
    <property type="match status" value="1"/>
</dbReference>
<evidence type="ECO:0000256" key="2">
    <source>
        <dbReference type="PIRSR" id="PIRSR601310-3"/>
    </source>
</evidence>
<protein>
    <submittedName>
        <fullName evidence="5">Histidine triad (HIT) protein</fullName>
    </submittedName>
</protein>
<evidence type="ECO:0000256" key="3">
    <source>
        <dbReference type="PROSITE-ProRule" id="PRU00464"/>
    </source>
</evidence>
<dbReference type="InterPro" id="IPR011146">
    <property type="entry name" value="HIT-like"/>
</dbReference>
<keyword evidence="6" id="KW-1185">Reference proteome</keyword>
<sequence length="135" mass="15010">MDCIFCKIVSGEIKSKFLKETEYSVSFLDAFPLAAGHVLVIPKKHHQKIQDMSTQENADLFSLVHKIISNVDKITGSTLVAIHNGKDAGQEIPHVHVHLVPRSNDDSAGAIHSMFNSKVNLSESEMNELYNKLKI</sequence>
<dbReference type="EMBL" id="CP003843">
    <property type="protein sequence ID" value="AFS83009.1"/>
    <property type="molecule type" value="Genomic_DNA"/>
</dbReference>
<dbReference type="PROSITE" id="PS51084">
    <property type="entry name" value="HIT_2"/>
    <property type="match status" value="1"/>
</dbReference>
<evidence type="ECO:0000313" key="6">
    <source>
        <dbReference type="Proteomes" id="UP000006100"/>
    </source>
</evidence>
<dbReference type="InterPro" id="IPR001310">
    <property type="entry name" value="Histidine_triad_HIT"/>
</dbReference>
<feature type="short sequence motif" description="Histidine triad motif" evidence="2 3">
    <location>
        <begin position="94"/>
        <end position="98"/>
    </location>
</feature>
<dbReference type="RefSeq" id="WP_014965380.1">
    <property type="nucleotide sequence ID" value="NC_018656.1"/>
</dbReference>
<dbReference type="STRING" id="1229909.NSED_06035"/>
<accession>K0BC19</accession>
<gene>
    <name evidence="5" type="ORF">NSED_06035</name>
</gene>
<proteinExistence type="predicted"/>
<dbReference type="GO" id="GO:0003824">
    <property type="term" value="F:catalytic activity"/>
    <property type="evidence" value="ECO:0007669"/>
    <property type="project" value="InterPro"/>
</dbReference>
<dbReference type="Proteomes" id="UP000006100">
    <property type="component" value="Chromosome"/>
</dbReference>
<dbReference type="AlphaFoldDB" id="K0BC19"/>
<organism evidence="5 6">
    <name type="scientific">Candidatus Nitrosopumilus sediminis</name>
    <dbReference type="NCBI Taxonomy" id="1229909"/>
    <lineage>
        <taxon>Archaea</taxon>
        <taxon>Nitrososphaerota</taxon>
        <taxon>Nitrososphaeria</taxon>
        <taxon>Nitrosopumilales</taxon>
        <taxon>Nitrosopumilaceae</taxon>
        <taxon>Nitrosopumilus</taxon>
    </lineage>
</organism>
<dbReference type="KEGG" id="nir:NSED_06035"/>
<dbReference type="SUPFAM" id="SSF54197">
    <property type="entry name" value="HIT-like"/>
    <property type="match status" value="1"/>
</dbReference>
<feature type="active site" description="Tele-AMP-histidine intermediate" evidence="1">
    <location>
        <position position="96"/>
    </location>
</feature>
<name>K0BC19_9ARCH</name>
<dbReference type="PANTHER" id="PTHR46648:SF1">
    <property type="entry name" value="ADENOSINE 5'-MONOPHOSPHORAMIDASE HNT1"/>
    <property type="match status" value="1"/>
</dbReference>
<dbReference type="PANTHER" id="PTHR46648">
    <property type="entry name" value="HIT FAMILY PROTEIN 1"/>
    <property type="match status" value="1"/>
</dbReference>
<evidence type="ECO:0000256" key="1">
    <source>
        <dbReference type="PIRSR" id="PIRSR601310-1"/>
    </source>
</evidence>
<evidence type="ECO:0000313" key="5">
    <source>
        <dbReference type="EMBL" id="AFS83009.1"/>
    </source>
</evidence>
<dbReference type="GeneID" id="13697002"/>
<dbReference type="PATRIC" id="fig|1229909.8.peg.1328"/>
<dbReference type="HOGENOM" id="CLU_056776_3_2_2"/>
<dbReference type="Gene3D" id="3.30.428.10">
    <property type="entry name" value="HIT-like"/>
    <property type="match status" value="1"/>
</dbReference>
<reference evidence="5 6" key="1">
    <citation type="journal article" date="2012" name="J. Bacteriol.">
        <title>Draft Genome Sequence of an Ammonia-Oxidizing Archaeon, "Candidatus Nitrosopumilus sediminis" AR2, from Svalbard in the Arctic Circle.</title>
        <authorList>
            <person name="Park S.J."/>
            <person name="Kim J.G."/>
            <person name="Jung M.Y."/>
            <person name="Kim S.J."/>
            <person name="Cha I.T."/>
            <person name="Ghai R."/>
            <person name="Martin-Cuadrado A.B."/>
            <person name="Rodriguez-Valera F."/>
            <person name="Rhee S.K."/>
        </authorList>
    </citation>
    <scope>NUCLEOTIDE SEQUENCE [LARGE SCALE GENOMIC DNA]</scope>
    <source>
        <strain evidence="5 6">AR2</strain>
    </source>
</reference>
<evidence type="ECO:0000259" key="4">
    <source>
        <dbReference type="PROSITE" id="PS51084"/>
    </source>
</evidence>
<dbReference type="OrthoDB" id="26806at2157"/>
<dbReference type="GO" id="GO:0009117">
    <property type="term" value="P:nucleotide metabolic process"/>
    <property type="evidence" value="ECO:0007669"/>
    <property type="project" value="TreeGrafter"/>
</dbReference>
<dbReference type="PRINTS" id="PR00332">
    <property type="entry name" value="HISTRIAD"/>
</dbReference>
<dbReference type="eggNOG" id="arCOG00419">
    <property type="taxonomic scope" value="Archaea"/>
</dbReference>
<feature type="domain" description="HIT" evidence="4">
    <location>
        <begin position="4"/>
        <end position="109"/>
    </location>
</feature>